<dbReference type="PANTHER" id="PTHR34798:SF2">
    <property type="entry name" value="PROTEIN TIME FOR COFFEE"/>
    <property type="match status" value="1"/>
</dbReference>
<protein>
    <submittedName>
        <fullName evidence="1">Uncharacterized protein</fullName>
    </submittedName>
</protein>
<accession>A0A835VF38</accession>
<sequence length="356" mass="39038">MVPPSTGKSSSEMESTSVCVAERTWGDGDLEVTKVERENMKNSTAEPEEIILDLGEWWDTIDCHGEISNIRYLTSLIYSQLRRPPFLPMQISGWPSLPPFGYDFNGLPFRRCFSNAVHCGNVRLYVGQVSPPPVIPVDGVSNSTKTLQSTHPSQIRPKRCATHFYIAQNILYHKQITRISPFWPSAAGAAPLYASKQFNLNSVPPSDSAILGGPLRGSVPGRNLSSIQEKTAQFPQDILIFPLRIRLMGSFLLEMGHRENNPYCSSCLRLDRLATCLLLRSFFPESATVMANKPGAAKVIAGSGNTTQSSTATSSPAVGTSVAPGTTMSFNYLVCLQVSSISSFSSEQWLPFQYSC</sequence>
<evidence type="ECO:0000313" key="1">
    <source>
        <dbReference type="EMBL" id="KAG0494843.1"/>
    </source>
</evidence>
<evidence type="ECO:0000313" key="2">
    <source>
        <dbReference type="Proteomes" id="UP000639772"/>
    </source>
</evidence>
<dbReference type="OrthoDB" id="784889at2759"/>
<dbReference type="GO" id="GO:0042752">
    <property type="term" value="P:regulation of circadian rhythm"/>
    <property type="evidence" value="ECO:0007669"/>
    <property type="project" value="InterPro"/>
</dbReference>
<dbReference type="InterPro" id="IPR039317">
    <property type="entry name" value="TIC"/>
</dbReference>
<gene>
    <name evidence="1" type="ORF">HPP92_005837</name>
</gene>
<dbReference type="GO" id="GO:0005634">
    <property type="term" value="C:nucleus"/>
    <property type="evidence" value="ECO:0007669"/>
    <property type="project" value="TreeGrafter"/>
</dbReference>
<dbReference type="Proteomes" id="UP000639772">
    <property type="component" value="Unassembled WGS sequence"/>
</dbReference>
<dbReference type="AlphaFoldDB" id="A0A835VF38"/>
<dbReference type="PANTHER" id="PTHR34798">
    <property type="entry name" value="PROTEIN TIME FOR COFFEE"/>
    <property type="match status" value="1"/>
</dbReference>
<proteinExistence type="predicted"/>
<reference evidence="1 2" key="1">
    <citation type="journal article" date="2020" name="Nat. Food">
        <title>A phased Vanilla planifolia genome enables genetic improvement of flavour and production.</title>
        <authorList>
            <person name="Hasing T."/>
            <person name="Tang H."/>
            <person name="Brym M."/>
            <person name="Khazi F."/>
            <person name="Huang T."/>
            <person name="Chambers A.H."/>
        </authorList>
    </citation>
    <scope>NUCLEOTIDE SEQUENCE [LARGE SCALE GENOMIC DNA]</scope>
    <source>
        <tissue evidence="1">Leaf</tissue>
    </source>
</reference>
<name>A0A835VF38_VANPL</name>
<comment type="caution">
    <text evidence="1">The sequence shown here is derived from an EMBL/GenBank/DDBJ whole genome shotgun (WGS) entry which is preliminary data.</text>
</comment>
<organism evidence="1 2">
    <name type="scientific">Vanilla planifolia</name>
    <name type="common">Vanilla</name>
    <dbReference type="NCBI Taxonomy" id="51239"/>
    <lineage>
        <taxon>Eukaryota</taxon>
        <taxon>Viridiplantae</taxon>
        <taxon>Streptophyta</taxon>
        <taxon>Embryophyta</taxon>
        <taxon>Tracheophyta</taxon>
        <taxon>Spermatophyta</taxon>
        <taxon>Magnoliopsida</taxon>
        <taxon>Liliopsida</taxon>
        <taxon>Asparagales</taxon>
        <taxon>Orchidaceae</taxon>
        <taxon>Vanilloideae</taxon>
        <taxon>Vanilleae</taxon>
        <taxon>Vanilla</taxon>
    </lineage>
</organism>
<dbReference type="EMBL" id="JADCNM010000002">
    <property type="protein sequence ID" value="KAG0494843.1"/>
    <property type="molecule type" value="Genomic_DNA"/>
</dbReference>